<dbReference type="RefSeq" id="YP_009162423.1">
    <property type="nucleotide sequence ID" value="NC_027707.1"/>
</dbReference>
<name>A0A0H4Y0Z8_9POXV</name>
<dbReference type="KEGG" id="vg:25392218"/>
<dbReference type="Proteomes" id="UP000105007">
    <property type="component" value="Segment"/>
</dbReference>
<reference evidence="2 3" key="1">
    <citation type="journal article" date="2015" name="J. Virol.">
        <title>Salmon gill poxvirus, the deepest representative of the Chordopoxvirinae.</title>
        <authorList>
            <person name="Gjessing M.C."/>
            <person name="Yutin N."/>
            <person name="Tengs T."/>
            <person name="Senkevich T."/>
            <person name="Koonin E.V."/>
            <person name="Ronning H.P."/>
            <person name="Alarson M."/>
            <person name="Ylving S."/>
            <person name="Lie K.-I."/>
            <person name="Saure B."/>
            <person name="Tran L."/>
            <person name="Moss B."/>
            <person name="Dale O.B."/>
        </authorList>
    </citation>
    <scope>NUCLEOTIDE SEQUENCE [LARGE SCALE GENOMIC DNA]</scope>
    <source>
        <strain evidence="2">2012-04-F277-L3G</strain>
    </source>
</reference>
<dbReference type="SMART" id="SM01276">
    <property type="entry name" value="M60-like"/>
    <property type="match status" value="1"/>
</dbReference>
<evidence type="ECO:0000259" key="1">
    <source>
        <dbReference type="PROSITE" id="PS51723"/>
    </source>
</evidence>
<dbReference type="GeneID" id="25392218"/>
<dbReference type="EMBL" id="KT159937">
    <property type="protein sequence ID" value="AKR04175.1"/>
    <property type="molecule type" value="Genomic_DNA"/>
</dbReference>
<sequence length="905" mass="103622">MNDSINPVTCNIGELDPWLFTANGHIYGGIKPLNKTTFVGYWPAYVYYEEMLKMCGKVGYITTWKLLKTCKPTESIAKKTLLILPLSLINSWSKTSFCFWVKKLDEVILIISNDISARHPNVNLYGMTSEVKMHKINKYNKVDYITDPINSNIGILGFFSVNMLEVNSRKLLVKSNTFEFPLLQSYRNPDIKKLEDMSLTLPKLNGQIEINCGVGPVLIPVGQYVYGFNSANSNVLIGRYGKGLFIAVSGLYNSGTSDFFLTLLQNISKMYSLDVMTALSDLNELGTPNQKKINYRRVTYLVGENEVDDDAMFIAEGNVMVFNVSGNWWEPAVGRSTTGAFERLGFIAAPENPVITTTSDPISVNSCMDIYTLTGTKVFADKYFPSKVIFIWEILIQWAFEHCKSYRFNNWKSFIKTQNSVELVNKVTNFGDFNIPMTAEVIQYVLYKNLWYYDQSVKDRFISLDTNENVTPRTITWKPTKVYDCPGQINGTGMWLLPGTEHTVTISKTFTTDMRIYASMSWDNLYLEPTTRNLRRDHRNHRREYIIAAGQTSITFKYAHAGVLAFSIREVFNTDGTFKITCTNVCPHAFYSHRCSDAEKPAMYDLLENVRKDSTKYPISMLIESRHHSFVGPSRFLAGLPGDLKLVLPDIEKRVDDIIEDYSWLSGHERTGPAHQFAQSDYAISNGWLHAGYPWASAHDGGALLWDFYYNKSNWGWYHEVGHNHQMGSWDLLPMGTEQSNNIYSMFFSARGDTEKKFEFRHDSGYIRNIPYTWTDAKNNFAKDPLTTMDKNTNGQWWRDFWVALCLEFGWQIFREYQIPYALGTAPVTGGTYEEKTSRMAPALSKIINYNIAPAMRLFGLYISPADLVKCNAFPAWTIPAYFFDTEHPEWKKLKFNKIGRNFSS</sequence>
<accession>A0A0H4Y0Z8</accession>
<dbReference type="Pfam" id="PF13402">
    <property type="entry name" value="Peptidase_M60"/>
    <property type="match status" value="1"/>
</dbReference>
<evidence type="ECO:0000313" key="3">
    <source>
        <dbReference type="Proteomes" id="UP000105007"/>
    </source>
</evidence>
<keyword evidence="3" id="KW-1185">Reference proteome</keyword>
<proteinExistence type="predicted"/>
<protein>
    <submittedName>
        <fullName evidence="2">Peptidase M60-like family</fullName>
    </submittedName>
</protein>
<organism evidence="2 3">
    <name type="scientific">Salmon gill poxvirus</name>
    <dbReference type="NCBI Taxonomy" id="1680908"/>
    <lineage>
        <taxon>Viruses</taxon>
        <taxon>Varidnaviria</taxon>
        <taxon>Bamfordvirae</taxon>
        <taxon>Nucleocytoviricota</taxon>
        <taxon>Pokkesviricetes</taxon>
        <taxon>Chitovirales</taxon>
        <taxon>Poxviridae</taxon>
        <taxon>Chordopoxvirinae</taxon>
        <taxon>Salmonpoxvirus</taxon>
        <taxon>Salmonpoxvirus gillpox</taxon>
        <taxon>Salmon gillpox virus</taxon>
    </lineage>
</organism>
<dbReference type="PROSITE" id="PS51723">
    <property type="entry name" value="PEPTIDASE_M60"/>
    <property type="match status" value="1"/>
</dbReference>
<dbReference type="InterPro" id="IPR031161">
    <property type="entry name" value="Peptidase_M60_dom"/>
</dbReference>
<gene>
    <name evidence="2" type="ORF">SGPV051</name>
</gene>
<dbReference type="Gene3D" id="3.40.390.80">
    <property type="entry name" value="Peptidase M60, enhancin-like domain 2"/>
    <property type="match status" value="1"/>
</dbReference>
<evidence type="ECO:0000313" key="2">
    <source>
        <dbReference type="EMBL" id="AKR04175.1"/>
    </source>
</evidence>
<feature type="domain" description="Peptidase M60" evidence="1">
    <location>
        <begin position="487"/>
        <end position="818"/>
    </location>
</feature>